<dbReference type="AlphaFoldDB" id="A0A250KY27"/>
<feature type="signal peptide" evidence="1">
    <location>
        <begin position="1"/>
        <end position="30"/>
    </location>
</feature>
<name>A0A250KY27_9GAMM</name>
<keyword evidence="3" id="KW-1185">Reference proteome</keyword>
<dbReference type="Pfam" id="PF05494">
    <property type="entry name" value="MlaC"/>
    <property type="match status" value="1"/>
</dbReference>
<dbReference type="KEGG" id="mmai:sS8_4620"/>
<dbReference type="PANTHER" id="PTHR36573">
    <property type="entry name" value="INTERMEMBRANE PHOSPHOLIPID TRANSPORT SYSTEM BINDING PROTEIN MLAC"/>
    <property type="match status" value="1"/>
</dbReference>
<evidence type="ECO:0000313" key="2">
    <source>
        <dbReference type="EMBL" id="BBA36550.1"/>
    </source>
</evidence>
<dbReference type="PIRSF" id="PIRSF004649">
    <property type="entry name" value="MlaC"/>
    <property type="match status" value="1"/>
</dbReference>
<gene>
    <name evidence="2" type="ORF">sS8_4620</name>
</gene>
<organism evidence="2 3">
    <name type="scientific">Methylocaldum marinum</name>
    <dbReference type="NCBI Taxonomy" id="1432792"/>
    <lineage>
        <taxon>Bacteria</taxon>
        <taxon>Pseudomonadati</taxon>
        <taxon>Pseudomonadota</taxon>
        <taxon>Gammaproteobacteria</taxon>
        <taxon>Methylococcales</taxon>
        <taxon>Methylococcaceae</taxon>
        <taxon>Methylocaldum</taxon>
    </lineage>
</organism>
<evidence type="ECO:0000313" key="3">
    <source>
        <dbReference type="Proteomes" id="UP000266313"/>
    </source>
</evidence>
<dbReference type="Proteomes" id="UP000266313">
    <property type="component" value="Chromosome"/>
</dbReference>
<evidence type="ECO:0008006" key="4">
    <source>
        <dbReference type="Google" id="ProtNLM"/>
    </source>
</evidence>
<dbReference type="Gene3D" id="3.10.450.710">
    <property type="entry name" value="Tgt2/MlaC"/>
    <property type="match status" value="1"/>
</dbReference>
<keyword evidence="1" id="KW-0732">Signal</keyword>
<dbReference type="EMBL" id="AP017928">
    <property type="protein sequence ID" value="BBA36550.1"/>
    <property type="molecule type" value="Genomic_DNA"/>
</dbReference>
<dbReference type="PANTHER" id="PTHR36573:SF1">
    <property type="entry name" value="INTERMEMBRANE PHOSPHOLIPID TRANSPORT SYSTEM BINDING PROTEIN MLAC"/>
    <property type="match status" value="1"/>
</dbReference>
<proteinExistence type="predicted"/>
<feature type="chain" id="PRO_5012377302" description="Toluene tolerance family protein" evidence="1">
    <location>
        <begin position="31"/>
        <end position="225"/>
    </location>
</feature>
<reference evidence="2 3" key="1">
    <citation type="submission" date="2016-12" db="EMBL/GenBank/DDBJ databases">
        <title>Genome sequencing of Methylocaldum marinum.</title>
        <authorList>
            <person name="Takeuchi M."/>
            <person name="Kamagata Y."/>
            <person name="Hiraoka S."/>
            <person name="Oshima K."/>
            <person name="Hattori M."/>
            <person name="Iwasaki W."/>
        </authorList>
    </citation>
    <scope>NUCLEOTIDE SEQUENCE [LARGE SCALE GENOMIC DNA]</scope>
    <source>
        <strain evidence="2 3">S8</strain>
    </source>
</reference>
<dbReference type="OrthoDB" id="9787053at2"/>
<evidence type="ECO:0000256" key="1">
    <source>
        <dbReference type="SAM" id="SignalP"/>
    </source>
</evidence>
<dbReference type="InterPro" id="IPR008869">
    <property type="entry name" value="MlaC/ttg2D"/>
</dbReference>
<accession>A0A250KY27</accession>
<protein>
    <recommendedName>
        <fullName evidence="4">Toluene tolerance family protein</fullName>
    </recommendedName>
</protein>
<sequence length="225" mass="25622">MKFTKSSFALPSWAVALSLLLSFCGAPAWAEEGLLPPQQVIQQSADELQATLQKPEYKNDFKKATQFVDGIIEPHVDFDRVSMLILGKYWKSATPDQRERFKKEFRTLLVRTYTTAFTEYASWKIRYLPLQMKPADRKVMVRTEILQAGAQPVAVNYRMVFTKNDWKVYDVLIEGISLLQNYRASFTDEVARTGSLDQLISHLAERNATAMKEPMGVADGDKRGS</sequence>
<dbReference type="InterPro" id="IPR042245">
    <property type="entry name" value="Tgt2/MlaC_sf"/>
</dbReference>